<dbReference type="SUPFAM" id="SSF53850">
    <property type="entry name" value="Periplasmic binding protein-like II"/>
    <property type="match status" value="1"/>
</dbReference>
<dbReference type="Gene3D" id="1.10.10.10">
    <property type="entry name" value="Winged helix-like DNA-binding domain superfamily/Winged helix DNA-binding domain"/>
    <property type="match status" value="1"/>
</dbReference>
<keyword evidence="3" id="KW-0238">DNA-binding</keyword>
<dbReference type="EMBL" id="CAJPVI010000079">
    <property type="protein sequence ID" value="CAG2160376.1"/>
    <property type="molecule type" value="Genomic_DNA"/>
</dbReference>
<feature type="domain" description="HTH lysR-type" evidence="5">
    <location>
        <begin position="58"/>
        <end position="113"/>
    </location>
</feature>
<comment type="caution">
    <text evidence="6">The sequence shown here is derived from an EMBL/GenBank/DDBJ whole genome shotgun (WGS) entry which is preliminary data.</text>
</comment>
<dbReference type="PANTHER" id="PTHR30537:SF5">
    <property type="entry name" value="HTH-TYPE TRANSCRIPTIONAL ACTIVATOR TTDR-RELATED"/>
    <property type="match status" value="1"/>
</dbReference>
<dbReference type="InterPro" id="IPR058163">
    <property type="entry name" value="LysR-type_TF_proteobact-type"/>
</dbReference>
<evidence type="ECO:0000313" key="6">
    <source>
        <dbReference type="EMBL" id="CAG2160376.1"/>
    </source>
</evidence>
<dbReference type="PROSITE" id="PS50931">
    <property type="entry name" value="HTH_LYSR"/>
    <property type="match status" value="1"/>
</dbReference>
<organism evidence="6 7">
    <name type="scientific">Cupriavidus numazuensis</name>
    <dbReference type="NCBI Taxonomy" id="221992"/>
    <lineage>
        <taxon>Bacteria</taxon>
        <taxon>Pseudomonadati</taxon>
        <taxon>Pseudomonadota</taxon>
        <taxon>Betaproteobacteria</taxon>
        <taxon>Burkholderiales</taxon>
        <taxon>Burkholderiaceae</taxon>
        <taxon>Cupriavidus</taxon>
    </lineage>
</organism>
<dbReference type="Pfam" id="PF03466">
    <property type="entry name" value="LysR_substrate"/>
    <property type="match status" value="1"/>
</dbReference>
<evidence type="ECO:0000256" key="3">
    <source>
        <dbReference type="ARBA" id="ARBA00023125"/>
    </source>
</evidence>
<keyword evidence="7" id="KW-1185">Reference proteome</keyword>
<dbReference type="PANTHER" id="PTHR30537">
    <property type="entry name" value="HTH-TYPE TRANSCRIPTIONAL REGULATOR"/>
    <property type="match status" value="1"/>
</dbReference>
<dbReference type="Gene3D" id="3.40.190.290">
    <property type="match status" value="1"/>
</dbReference>
<evidence type="ECO:0000259" key="5">
    <source>
        <dbReference type="PROSITE" id="PS50931"/>
    </source>
</evidence>
<comment type="similarity">
    <text evidence="1">Belongs to the LysR transcriptional regulatory family.</text>
</comment>
<accession>A0ABM8TUU6</accession>
<dbReference type="InterPro" id="IPR005119">
    <property type="entry name" value="LysR_subst-bd"/>
</dbReference>
<dbReference type="SUPFAM" id="SSF46785">
    <property type="entry name" value="Winged helix' DNA-binding domain"/>
    <property type="match status" value="1"/>
</dbReference>
<proteinExistence type="inferred from homology"/>
<reference evidence="6 7" key="1">
    <citation type="submission" date="2021-03" db="EMBL/GenBank/DDBJ databases">
        <authorList>
            <person name="Peeters C."/>
        </authorList>
    </citation>
    <scope>NUCLEOTIDE SEQUENCE [LARGE SCALE GENOMIC DNA]</scope>
    <source>
        <strain evidence="6 7">LMG 26411</strain>
    </source>
</reference>
<name>A0ABM8TUU6_9BURK</name>
<evidence type="ECO:0000256" key="1">
    <source>
        <dbReference type="ARBA" id="ARBA00009437"/>
    </source>
</evidence>
<evidence type="ECO:0000313" key="7">
    <source>
        <dbReference type="Proteomes" id="UP000672657"/>
    </source>
</evidence>
<dbReference type="InterPro" id="IPR036388">
    <property type="entry name" value="WH-like_DNA-bd_sf"/>
</dbReference>
<sequence length="352" mass="39008">MYGQTHSFGDPTINVSIVQPCIRSDNPWIENIFYASGAQIAPDMMSPPVDHSELISLLPDLATFARVVEAGNFSTAAKQLGTAPSTVSRQIQRLERALGTRLLERSTRSIRLTESGDQVYRHCQALVEAAVNAVDTAGLMSSQPRGRVRISAPISFALSVIHPLIPGFLREYEHIQVQLVFADQDMDPLRSNVDLVIRPTSTPPQGLAARRLGKVRWMPCASPDYLQARGTPTHPSELSGHDCLYLGDSADDNLWVFRRQAETQTVEVRGRYVANDVSARLDAALQHWGVASLPEFAATEALQHGTLVEVLPEWSFEPRAYSGPVWLLYPPNRFLPPKVRVLIDWLVARMPA</sequence>
<dbReference type="Proteomes" id="UP000672657">
    <property type="component" value="Unassembled WGS sequence"/>
</dbReference>
<protein>
    <submittedName>
        <fullName evidence="6">HTH-type transcriptional regulator DmlR</fullName>
    </submittedName>
</protein>
<dbReference type="CDD" id="cd08422">
    <property type="entry name" value="PBP2_CrgA_like"/>
    <property type="match status" value="1"/>
</dbReference>
<gene>
    <name evidence="6" type="primary">dmlR_31</name>
    <name evidence="6" type="ORF">LMG26411_07440</name>
</gene>
<keyword evidence="2" id="KW-0805">Transcription regulation</keyword>
<dbReference type="Pfam" id="PF00126">
    <property type="entry name" value="HTH_1"/>
    <property type="match status" value="1"/>
</dbReference>
<dbReference type="InterPro" id="IPR000847">
    <property type="entry name" value="LysR_HTH_N"/>
</dbReference>
<keyword evidence="4" id="KW-0804">Transcription</keyword>
<evidence type="ECO:0000256" key="4">
    <source>
        <dbReference type="ARBA" id="ARBA00023163"/>
    </source>
</evidence>
<dbReference type="InterPro" id="IPR036390">
    <property type="entry name" value="WH_DNA-bd_sf"/>
</dbReference>
<evidence type="ECO:0000256" key="2">
    <source>
        <dbReference type="ARBA" id="ARBA00023015"/>
    </source>
</evidence>